<keyword evidence="1" id="KW-0812">Transmembrane</keyword>
<evidence type="ECO:0000313" key="2">
    <source>
        <dbReference type="EMBL" id="OPC63772.1"/>
    </source>
</evidence>
<evidence type="ECO:0008006" key="4">
    <source>
        <dbReference type="Google" id="ProtNLM"/>
    </source>
</evidence>
<name>A0A1T3MGM9_9FLAO</name>
<accession>A0A1T3MGM9</accession>
<gene>
    <name evidence="2" type="ORF">BAZ10_06765</name>
</gene>
<keyword evidence="1" id="KW-1133">Transmembrane helix</keyword>
<keyword evidence="3" id="KW-1185">Reference proteome</keyword>
<protein>
    <recommendedName>
        <fullName evidence="4">Lipoprotein</fullName>
    </recommendedName>
</protein>
<reference evidence="2 3" key="1">
    <citation type="submission" date="2016-06" db="EMBL/GenBank/DDBJ databases">
        <title>Revisiting the taxonomy of the Elizabethkingia Genus based on Whole-Genome Sequencing, Optical Mapping, and MALDI-TOF.</title>
        <authorList>
            <person name="Nicholson A.C."/>
        </authorList>
    </citation>
    <scope>NUCLEOTIDE SEQUENCE [LARGE SCALE GENOMIC DNA]</scope>
    <source>
        <strain evidence="2 3">G4070</strain>
    </source>
</reference>
<evidence type="ECO:0000313" key="3">
    <source>
        <dbReference type="Proteomes" id="UP000190813"/>
    </source>
</evidence>
<dbReference type="EMBL" id="MAHX01000016">
    <property type="protein sequence ID" value="OPC63772.1"/>
    <property type="molecule type" value="Genomic_DNA"/>
</dbReference>
<feature type="transmembrane region" description="Helical" evidence="1">
    <location>
        <begin position="6"/>
        <end position="24"/>
    </location>
</feature>
<sequence length="200" mass="23087">MKRVHNIFNIIAVTIILVVGLAACKEKYKGKNSLETVKYNNNTTTFSPIELDSLQTINNITALKLQEVYDLGTNYAAGNKDSDIDITLYNQIQEYFEKPDSTKIMPFIKQLDSLKARFVKISDVSTSKYISAKDTLDFAKYKMDYYDKERKYIGYLNKEVQYVLKEAPAKEKKFKSEFKFYFVEFKGPPKKDSIPSGKTK</sequence>
<comment type="caution">
    <text evidence="2">The sequence shown here is derived from an EMBL/GenBank/DDBJ whole genome shotgun (WGS) entry which is preliminary data.</text>
</comment>
<organism evidence="2 3">
    <name type="scientific">Elizabethkingia occulta</name>
    <dbReference type="NCBI Taxonomy" id="1867263"/>
    <lineage>
        <taxon>Bacteria</taxon>
        <taxon>Pseudomonadati</taxon>
        <taxon>Bacteroidota</taxon>
        <taxon>Flavobacteriia</taxon>
        <taxon>Flavobacteriales</taxon>
        <taxon>Weeksellaceae</taxon>
        <taxon>Elizabethkingia</taxon>
    </lineage>
</organism>
<dbReference type="Proteomes" id="UP000190813">
    <property type="component" value="Unassembled WGS sequence"/>
</dbReference>
<keyword evidence="1" id="KW-0472">Membrane</keyword>
<evidence type="ECO:0000256" key="1">
    <source>
        <dbReference type="SAM" id="Phobius"/>
    </source>
</evidence>
<dbReference type="AlphaFoldDB" id="A0A1T3MGM9"/>
<dbReference type="PROSITE" id="PS51257">
    <property type="entry name" value="PROKAR_LIPOPROTEIN"/>
    <property type="match status" value="1"/>
</dbReference>
<dbReference type="RefSeq" id="WP_078772375.1">
    <property type="nucleotide sequence ID" value="NZ_CBCSBR010000003.1"/>
</dbReference>
<proteinExistence type="predicted"/>